<accession>A0A0A9GA54</accession>
<evidence type="ECO:0000313" key="1">
    <source>
        <dbReference type="EMBL" id="JAE21362.1"/>
    </source>
</evidence>
<proteinExistence type="predicted"/>
<protein>
    <submittedName>
        <fullName evidence="1">Uncharacterized protein</fullName>
    </submittedName>
</protein>
<name>A0A0A9GA54_ARUDO</name>
<reference evidence="1" key="2">
    <citation type="journal article" date="2015" name="Data Brief">
        <title>Shoot transcriptome of the giant reed, Arundo donax.</title>
        <authorList>
            <person name="Barrero R.A."/>
            <person name="Guerrero F.D."/>
            <person name="Moolhuijzen P."/>
            <person name="Goolsby J.A."/>
            <person name="Tidwell J."/>
            <person name="Bellgard S.E."/>
            <person name="Bellgard M.I."/>
        </authorList>
    </citation>
    <scope>NUCLEOTIDE SEQUENCE</scope>
    <source>
        <tissue evidence="1">Shoot tissue taken approximately 20 cm above the soil surface</tissue>
    </source>
</reference>
<dbReference type="EMBL" id="GBRH01176534">
    <property type="protein sequence ID" value="JAE21362.1"/>
    <property type="molecule type" value="Transcribed_RNA"/>
</dbReference>
<sequence length="19" mass="2049">MQSRLLAGGIRVTPVNFSC</sequence>
<dbReference type="AlphaFoldDB" id="A0A0A9GA54"/>
<organism evidence="1">
    <name type="scientific">Arundo donax</name>
    <name type="common">Giant reed</name>
    <name type="synonym">Donax arundinaceus</name>
    <dbReference type="NCBI Taxonomy" id="35708"/>
    <lineage>
        <taxon>Eukaryota</taxon>
        <taxon>Viridiplantae</taxon>
        <taxon>Streptophyta</taxon>
        <taxon>Embryophyta</taxon>
        <taxon>Tracheophyta</taxon>
        <taxon>Spermatophyta</taxon>
        <taxon>Magnoliopsida</taxon>
        <taxon>Liliopsida</taxon>
        <taxon>Poales</taxon>
        <taxon>Poaceae</taxon>
        <taxon>PACMAD clade</taxon>
        <taxon>Arundinoideae</taxon>
        <taxon>Arundineae</taxon>
        <taxon>Arundo</taxon>
    </lineage>
</organism>
<reference evidence="1" key="1">
    <citation type="submission" date="2014-09" db="EMBL/GenBank/DDBJ databases">
        <authorList>
            <person name="Magalhaes I.L.F."/>
            <person name="Oliveira U."/>
            <person name="Santos F.R."/>
            <person name="Vidigal T.H.D.A."/>
            <person name="Brescovit A.D."/>
            <person name="Santos A.J."/>
        </authorList>
    </citation>
    <scope>NUCLEOTIDE SEQUENCE</scope>
    <source>
        <tissue evidence="1">Shoot tissue taken approximately 20 cm above the soil surface</tissue>
    </source>
</reference>